<reference evidence="1" key="1">
    <citation type="submission" date="2019-04" db="EMBL/GenBank/DDBJ databases">
        <title>Microbes associate with the intestines of laboratory mice.</title>
        <authorList>
            <person name="Navarre W."/>
            <person name="Wong E."/>
            <person name="Huang K."/>
            <person name="Tropini C."/>
            <person name="Ng K."/>
            <person name="Yu B."/>
        </authorList>
    </citation>
    <scope>NUCLEOTIDE SEQUENCE</scope>
    <source>
        <strain evidence="1">NM04_E33</strain>
    </source>
</reference>
<dbReference type="Proteomes" id="UP000306319">
    <property type="component" value="Unassembled WGS sequence"/>
</dbReference>
<organism evidence="1 2">
    <name type="scientific">Lepagella muris</name>
    <dbReference type="NCBI Taxonomy" id="3032870"/>
    <lineage>
        <taxon>Bacteria</taxon>
        <taxon>Pseudomonadati</taxon>
        <taxon>Bacteroidota</taxon>
        <taxon>Bacteroidia</taxon>
        <taxon>Bacteroidales</taxon>
        <taxon>Muribaculaceae</taxon>
        <taxon>Lepagella</taxon>
    </lineage>
</organism>
<proteinExistence type="predicted"/>
<sequence length="482" mass="52883">MKKTFTINVAGFPFTIDDDAYTLLNDYLDTLEHAFARQDDTRELVSDIESRVAELLLECTASGSAIVTAKDVEEVIKRVGQPEDMIEEDESIQINDNSSSYSSFTSETITPPPFIPPLRKRNKKLFRDPQNAMVGGVCSGLAHYFGTDPTAVRLLTVLLTIVSISTMGIAYLILWLVVPEARTPLERMLMMGEQPTVENIGKTVTDNFKEENMQSQSAINSRNINFSDSLASFFGVCARLLVILGLVIAIPILFAMAVGLIGCIFALIAFSTSWGGTLFGDNPSWMEEAGTIPIWGVICGIGSLIALGIPLFLLIRMGLKKDRQPLSKNVKLSLSVIWAVGFILGATSAGRIINLATEQDRQRNIRWNQERKERREKEQRLLDENQSQDENADWDDIADWGELAYPQSDDDSQTAATTATSKASTAATDSVPQKKTTKKSTKTTEKTTTGTPSTKKETPAARSKTTTNSPDSTSTKTPSSTK</sequence>
<name>A0AC61RHY7_9BACT</name>
<protein>
    <submittedName>
        <fullName evidence="1">PspC domain-containing protein</fullName>
    </submittedName>
</protein>
<dbReference type="EMBL" id="SRYB01000002">
    <property type="protein sequence ID" value="TGY80650.1"/>
    <property type="molecule type" value="Genomic_DNA"/>
</dbReference>
<evidence type="ECO:0000313" key="2">
    <source>
        <dbReference type="Proteomes" id="UP000306319"/>
    </source>
</evidence>
<gene>
    <name evidence="1" type="ORF">E5331_02715</name>
</gene>
<evidence type="ECO:0000313" key="1">
    <source>
        <dbReference type="EMBL" id="TGY80650.1"/>
    </source>
</evidence>
<keyword evidence="2" id="KW-1185">Reference proteome</keyword>
<comment type="caution">
    <text evidence="1">The sequence shown here is derived from an EMBL/GenBank/DDBJ whole genome shotgun (WGS) entry which is preliminary data.</text>
</comment>
<accession>A0AC61RHY7</accession>